<name>I7LUB7_TETTS</name>
<protein>
    <submittedName>
        <fullName evidence="2">Uncharacterized protein</fullName>
    </submittedName>
</protein>
<sequence length="951" mass="111131">MDDNFDITNPGIEQNKSGQIFKKIIMPSSNTQQNLLSSTLRPKSERKKLNQSDDEADKLVQERKERYWEQTMAKIAFTPPDENYYKEKKYVVKPGFGLFKAFASARVGFNNLHINIPETLMVQESNTFLLYTDEYGRVRRKADSSWIEFEAKCRREHEYFCLRFKQSIEGQSKNRKFNERMSIFELYEKLDIKQNPECPVMILRGQAQNDWKLSQNVYQAKTLNEKRQTDASNSSVEQRFIFSRPMKATLIRLVYNTRNSKDTVANYAFRIQSYNEIFDPDLKKNINLKACINQEKKNSFDVQNVKGNGLKEFERQAESLVRFLEKNNQIRIRQVVLDFIQDLEGKIWLISMKSIRAENTISMEEIMAKKANTDEEDSKKTLDQLTCSVYCKLCGILFKKDDASKVLTYKLLWELVQHLKKRNIPLNNIKVSHSSTRPCRVCNLCYMLVVGEHELIEIEQKFAEAQNIPIYDAVIRVPIDTKPKHRPALLSETLNQWRLLFYICDISNIGIDQNIDFQNLYFQYKLHNYKTSFKISVKDSDTDRRNLTSDQNSQNRNSFKSIRSDQVKSPTNQQQQQTQSSRHYSHLSMNHIRVHYFFSEDLNIEKFLKDTQIKVRLTQGPDWNAFLAEGSSKTISHFKNKEQGGQRHSSQILLFFENAKYCVLKINAGLVCDGEYNTGKLNLHKHNDIYFPDESFYNSNPFPDEWMEMFDPQYVSRKEDMKEQEGTEKYSPKCTPAELNKMIDFNSHKSKLNAQSIVSQMIRAKSAVTIKQQTATPQQNQTPAQFSAKNQLFGAYGFEPNEHQQNYTQNTQKNMHQQDQDQIQSLKDKRAATAKDTLRKNQSEQKIKRPVTGIQAYNSQGDPNLKSQPGQDQRPQPKGSYGFLLGSDDKKSRAEMLASIKKYGQHSNDEDDDEFDDMPDETEEIITEKLKEHFKLINKMNENQYEQQQQQ</sequence>
<feature type="region of interest" description="Disordered" evidence="1">
    <location>
        <begin position="32"/>
        <end position="56"/>
    </location>
</feature>
<dbReference type="OrthoDB" id="290772at2759"/>
<feature type="region of interest" description="Disordered" evidence="1">
    <location>
        <begin position="808"/>
        <end position="887"/>
    </location>
</feature>
<feature type="compositionally biased region" description="Polar residues" evidence="1">
    <location>
        <begin position="808"/>
        <end position="825"/>
    </location>
</feature>
<reference evidence="3" key="1">
    <citation type="journal article" date="2006" name="PLoS Biol.">
        <title>Macronuclear genome sequence of the ciliate Tetrahymena thermophila, a model eukaryote.</title>
        <authorList>
            <person name="Eisen J.A."/>
            <person name="Coyne R.S."/>
            <person name="Wu M."/>
            <person name="Wu D."/>
            <person name="Thiagarajan M."/>
            <person name="Wortman J.R."/>
            <person name="Badger J.H."/>
            <person name="Ren Q."/>
            <person name="Amedeo P."/>
            <person name="Jones K.M."/>
            <person name="Tallon L.J."/>
            <person name="Delcher A.L."/>
            <person name="Salzberg S.L."/>
            <person name="Silva J.C."/>
            <person name="Haas B.J."/>
            <person name="Majoros W.H."/>
            <person name="Farzad M."/>
            <person name="Carlton J.M."/>
            <person name="Smith R.K. Jr."/>
            <person name="Garg J."/>
            <person name="Pearlman R.E."/>
            <person name="Karrer K.M."/>
            <person name="Sun L."/>
            <person name="Manning G."/>
            <person name="Elde N.C."/>
            <person name="Turkewitz A.P."/>
            <person name="Asai D.J."/>
            <person name="Wilkes D.E."/>
            <person name="Wang Y."/>
            <person name="Cai H."/>
            <person name="Collins K."/>
            <person name="Stewart B.A."/>
            <person name="Lee S.R."/>
            <person name="Wilamowska K."/>
            <person name="Weinberg Z."/>
            <person name="Ruzzo W.L."/>
            <person name="Wloga D."/>
            <person name="Gaertig J."/>
            <person name="Frankel J."/>
            <person name="Tsao C.-C."/>
            <person name="Gorovsky M.A."/>
            <person name="Keeling P.J."/>
            <person name="Waller R.F."/>
            <person name="Patron N.J."/>
            <person name="Cherry J.M."/>
            <person name="Stover N.A."/>
            <person name="Krieger C.J."/>
            <person name="del Toro C."/>
            <person name="Ryder H.F."/>
            <person name="Williamson S.C."/>
            <person name="Barbeau R.A."/>
            <person name="Hamilton E.P."/>
            <person name="Orias E."/>
        </authorList>
    </citation>
    <scope>NUCLEOTIDE SEQUENCE [LARGE SCALE GENOMIC DNA]</scope>
    <source>
        <strain evidence="3">SB210</strain>
    </source>
</reference>
<feature type="compositionally biased region" description="Polar residues" evidence="1">
    <location>
        <begin position="32"/>
        <end position="41"/>
    </location>
</feature>
<feature type="compositionally biased region" description="Basic and acidic residues" evidence="1">
    <location>
        <begin position="826"/>
        <end position="847"/>
    </location>
</feature>
<feature type="compositionally biased region" description="Polar residues" evidence="1">
    <location>
        <begin position="855"/>
        <end position="874"/>
    </location>
</feature>
<evidence type="ECO:0000313" key="2">
    <source>
        <dbReference type="EMBL" id="EAR90978.2"/>
    </source>
</evidence>
<organism evidence="2 3">
    <name type="scientific">Tetrahymena thermophila (strain SB210)</name>
    <dbReference type="NCBI Taxonomy" id="312017"/>
    <lineage>
        <taxon>Eukaryota</taxon>
        <taxon>Sar</taxon>
        <taxon>Alveolata</taxon>
        <taxon>Ciliophora</taxon>
        <taxon>Intramacronucleata</taxon>
        <taxon>Oligohymenophorea</taxon>
        <taxon>Hymenostomatida</taxon>
        <taxon>Tetrahymenina</taxon>
        <taxon>Tetrahymenidae</taxon>
        <taxon>Tetrahymena</taxon>
    </lineage>
</organism>
<dbReference type="GeneID" id="7836641"/>
<dbReference type="EMBL" id="GG662793">
    <property type="protein sequence ID" value="EAR90978.2"/>
    <property type="molecule type" value="Genomic_DNA"/>
</dbReference>
<dbReference type="RefSeq" id="XP_001011223.2">
    <property type="nucleotide sequence ID" value="XM_001011223.3"/>
</dbReference>
<dbReference type="Proteomes" id="UP000009168">
    <property type="component" value="Unassembled WGS sequence"/>
</dbReference>
<feature type="compositionally biased region" description="Basic and acidic residues" evidence="1">
    <location>
        <begin position="47"/>
        <end position="56"/>
    </location>
</feature>
<dbReference type="KEGG" id="tet:TTHERM_00145830"/>
<dbReference type="AlphaFoldDB" id="I7LUB7"/>
<evidence type="ECO:0000256" key="1">
    <source>
        <dbReference type="SAM" id="MobiDB-lite"/>
    </source>
</evidence>
<feature type="region of interest" description="Disordered" evidence="1">
    <location>
        <begin position="541"/>
        <end position="583"/>
    </location>
</feature>
<dbReference type="eggNOG" id="ENOG502RT0Q">
    <property type="taxonomic scope" value="Eukaryota"/>
</dbReference>
<gene>
    <name evidence="2" type="ORF">TTHERM_00145830</name>
</gene>
<proteinExistence type="predicted"/>
<accession>I7LUB7</accession>
<feature type="compositionally biased region" description="Polar residues" evidence="1">
    <location>
        <begin position="548"/>
        <end position="561"/>
    </location>
</feature>
<dbReference type="InParanoid" id="I7LUB7"/>
<keyword evidence="3" id="KW-1185">Reference proteome</keyword>
<evidence type="ECO:0000313" key="3">
    <source>
        <dbReference type="Proteomes" id="UP000009168"/>
    </source>
</evidence>